<feature type="region of interest" description="Disordered" evidence="1">
    <location>
        <begin position="74"/>
        <end position="103"/>
    </location>
</feature>
<name>A0A061IWT9_TRYRA</name>
<dbReference type="AlphaFoldDB" id="A0A061IWT9"/>
<accession>A0A061IWT9</accession>
<reference evidence="2 3" key="1">
    <citation type="submission" date="2013-07" db="EMBL/GenBank/DDBJ databases">
        <authorList>
            <person name="Stoco P.H."/>
            <person name="Wagner G."/>
            <person name="Gerber A."/>
            <person name="Zaha A."/>
            <person name="Thompson C."/>
            <person name="Bartholomeu D.C."/>
            <person name="Luckemeyer D.D."/>
            <person name="Bahia D."/>
            <person name="Loreto E."/>
            <person name="Prestes E.B."/>
            <person name="Lima F.M."/>
            <person name="Rodrigues-Luiz G."/>
            <person name="Vallejo G.A."/>
            <person name="Filho J.F."/>
            <person name="Monteiro K.M."/>
            <person name="Tyler K.M."/>
            <person name="de Almeida L.G."/>
            <person name="Ortiz M.F."/>
            <person name="Siervo M.A."/>
            <person name="de Moraes M.H."/>
            <person name="Cunha O.L."/>
            <person name="Mendonca-Neto R."/>
            <person name="Silva R."/>
            <person name="Teixeira S.M."/>
            <person name="Murta S.M."/>
            <person name="Sincero T.C."/>
            <person name="Mendes T.A."/>
            <person name="Urmenyi T.P."/>
            <person name="Silva V.G."/>
            <person name="da Rocha W.D."/>
            <person name="Andersson B."/>
            <person name="Romanha A.J."/>
            <person name="Steindel M."/>
            <person name="de Vasconcelos A.T."/>
            <person name="Grisard E.C."/>
        </authorList>
    </citation>
    <scope>NUCLEOTIDE SEQUENCE [LARGE SCALE GENOMIC DNA]</scope>
    <source>
        <strain evidence="2 3">SC58</strain>
    </source>
</reference>
<evidence type="ECO:0000313" key="3">
    <source>
        <dbReference type="Proteomes" id="UP000031737"/>
    </source>
</evidence>
<feature type="region of interest" description="Disordered" evidence="1">
    <location>
        <begin position="233"/>
        <end position="258"/>
    </location>
</feature>
<keyword evidence="3" id="KW-1185">Reference proteome</keyword>
<proteinExistence type="predicted"/>
<feature type="compositionally biased region" description="Acidic residues" evidence="1">
    <location>
        <begin position="242"/>
        <end position="251"/>
    </location>
</feature>
<comment type="caution">
    <text evidence="2">The sequence shown here is derived from an EMBL/GenBank/DDBJ whole genome shotgun (WGS) entry which is preliminary data.</text>
</comment>
<dbReference type="Proteomes" id="UP000031737">
    <property type="component" value="Unassembled WGS sequence"/>
</dbReference>
<organism evidence="2 3">
    <name type="scientific">Trypanosoma rangeli SC58</name>
    <dbReference type="NCBI Taxonomy" id="429131"/>
    <lineage>
        <taxon>Eukaryota</taxon>
        <taxon>Discoba</taxon>
        <taxon>Euglenozoa</taxon>
        <taxon>Kinetoplastea</taxon>
        <taxon>Metakinetoplastina</taxon>
        <taxon>Trypanosomatida</taxon>
        <taxon>Trypanosomatidae</taxon>
        <taxon>Trypanosoma</taxon>
        <taxon>Herpetosoma</taxon>
    </lineage>
</organism>
<sequence>MRPVAVGTLPADLIDAIRGGAVTLKQMHDNTIVFQDEKGNVEWHCTLQPGELHSYRQQKTGVSESAKVSRFAAVQKTTMQPEKKEQSAPDTSATEGTLAPSFPSESKATAALSDVMQHHYSLTMKIIYILAPAPMDQRELLRSFAAENGDVLNDVLSVLTVLNRRGQRELAEAGYELIDIEYYSSKAVKQQVANMALPKVAHNKAVLDRFALYADRDVMLATCSRGIMAGLGNSKRKRDREDDSEGVESDEGALGQRAEEPAQKFAMTLLTSMDQSGIRWADGDLTKVRCVLSSVTKEVLERRQRLNTALGLGKQQALKPMPIVDASQLVSAQGDYAILRKEYNDMYDTVKRVEEVTEAARGWCQSNANRISAELREEIQRWFAAQEHPWTALTTSFNSLHKMLYQLKREIEDYVNLREWGVLS</sequence>
<dbReference type="VEuPathDB" id="TriTrypDB:TRSC58_05188"/>
<evidence type="ECO:0000313" key="2">
    <source>
        <dbReference type="EMBL" id="ESL07129.1"/>
    </source>
</evidence>
<dbReference type="OrthoDB" id="245820at2759"/>
<gene>
    <name evidence="2" type="ORF">TRSC58_05188</name>
</gene>
<evidence type="ECO:0000256" key="1">
    <source>
        <dbReference type="SAM" id="MobiDB-lite"/>
    </source>
</evidence>
<dbReference type="EMBL" id="AUPL01005188">
    <property type="protein sequence ID" value="ESL07129.1"/>
    <property type="molecule type" value="Genomic_DNA"/>
</dbReference>
<protein>
    <submittedName>
        <fullName evidence="2">Uncharacterized protein</fullName>
    </submittedName>
</protein>